<dbReference type="RefSeq" id="XP_041216039.1">
    <property type="nucleotide sequence ID" value="XM_041368999.1"/>
</dbReference>
<sequence>MTRVESPSSVAAPLILTAPSTAVFRIAYARMLKYAPTHSPAAAEKCIQRSYIIAANNLQIQHIPWHAPHSGGRGRPSRKAVHDSWVNLGKSSVPDHCPSAGSRTNSRPIDMAAEAAKKAQASDARAPWAVESITLQSLPDFFARDCLPDEFSLEQIECSRDPMLTEIYEWVFANFDREKPVHKIALLAGIYFSHVLPDMFWDVKDRPSNDKMQGERSATNAIRSIPWKANKGTRKGSTWRPQFIAMVPAYIISVYERESPLRDYFARKKAFPNQWNAKNSAKGIGSFNLVRMGLAKARSTRIFKGGVPLTDWILLTHEELAAKHRELMGLLQDRQYGPFKIAVSFFGLDKAVEIGATTGTYTNHPAMSSIAIKKRPAPAPDSDSEVEIIEHEQHKRQRNSTT</sequence>
<protein>
    <submittedName>
        <fullName evidence="2">Uncharacterized protein</fullName>
    </submittedName>
</protein>
<reference evidence="2" key="1">
    <citation type="journal article" date="2020" name="New Phytol.">
        <title>Comparative genomics reveals dynamic genome evolution in host specialist ectomycorrhizal fungi.</title>
        <authorList>
            <person name="Lofgren L.A."/>
            <person name="Nguyen N.H."/>
            <person name="Vilgalys R."/>
            <person name="Ruytinx J."/>
            <person name="Liao H.L."/>
            <person name="Branco S."/>
            <person name="Kuo A."/>
            <person name="LaButti K."/>
            <person name="Lipzen A."/>
            <person name="Andreopoulos W."/>
            <person name="Pangilinan J."/>
            <person name="Riley R."/>
            <person name="Hundley H."/>
            <person name="Na H."/>
            <person name="Barry K."/>
            <person name="Grigoriev I.V."/>
            <person name="Stajich J.E."/>
            <person name="Kennedy P.G."/>
        </authorList>
    </citation>
    <scope>NUCLEOTIDE SEQUENCE</scope>
    <source>
        <strain evidence="2">FC203</strain>
    </source>
</reference>
<proteinExistence type="predicted"/>
<accession>A0AAD4DPI5</accession>
<evidence type="ECO:0000313" key="3">
    <source>
        <dbReference type="Proteomes" id="UP001195769"/>
    </source>
</evidence>
<name>A0AAD4DPI5_9AGAM</name>
<dbReference type="AlphaFoldDB" id="A0AAD4DPI5"/>
<organism evidence="2 3">
    <name type="scientific">Suillus fuscotomentosus</name>
    <dbReference type="NCBI Taxonomy" id="1912939"/>
    <lineage>
        <taxon>Eukaryota</taxon>
        <taxon>Fungi</taxon>
        <taxon>Dikarya</taxon>
        <taxon>Basidiomycota</taxon>
        <taxon>Agaricomycotina</taxon>
        <taxon>Agaricomycetes</taxon>
        <taxon>Agaricomycetidae</taxon>
        <taxon>Boletales</taxon>
        <taxon>Suillineae</taxon>
        <taxon>Suillaceae</taxon>
        <taxon>Suillus</taxon>
    </lineage>
</organism>
<comment type="caution">
    <text evidence="2">The sequence shown here is derived from an EMBL/GenBank/DDBJ whole genome shotgun (WGS) entry which is preliminary data.</text>
</comment>
<gene>
    <name evidence="2" type="ORF">F5891DRAFT_1204374</name>
</gene>
<evidence type="ECO:0000313" key="2">
    <source>
        <dbReference type="EMBL" id="KAG1879023.1"/>
    </source>
</evidence>
<dbReference type="EMBL" id="JABBWK010000715">
    <property type="protein sequence ID" value="KAG1879023.1"/>
    <property type="molecule type" value="Genomic_DNA"/>
</dbReference>
<dbReference type="GeneID" id="64663297"/>
<dbReference type="Proteomes" id="UP001195769">
    <property type="component" value="Unassembled WGS sequence"/>
</dbReference>
<evidence type="ECO:0000256" key="1">
    <source>
        <dbReference type="SAM" id="MobiDB-lite"/>
    </source>
</evidence>
<keyword evidence="3" id="KW-1185">Reference proteome</keyword>
<feature type="region of interest" description="Disordered" evidence="1">
    <location>
        <begin position="373"/>
        <end position="402"/>
    </location>
</feature>